<dbReference type="AlphaFoldDB" id="A0A7X6ICJ2"/>
<keyword evidence="9 13" id="KW-0093">Biotin biosynthesis</keyword>
<keyword evidence="7 13" id="KW-0808">Transferase</keyword>
<dbReference type="GO" id="GO:0030170">
    <property type="term" value="F:pyridoxal phosphate binding"/>
    <property type="evidence" value="ECO:0007669"/>
    <property type="project" value="UniProtKB-UniRule"/>
</dbReference>
<keyword evidence="6 13" id="KW-0032">Aminotransferase</keyword>
<dbReference type="InterPro" id="IPR049704">
    <property type="entry name" value="Aminotrans_3_PPA_site"/>
</dbReference>
<evidence type="ECO:0000256" key="9">
    <source>
        <dbReference type="ARBA" id="ARBA00022756"/>
    </source>
</evidence>
<feature type="region of interest" description="Disordered" evidence="14">
    <location>
        <begin position="40"/>
        <end position="67"/>
    </location>
</feature>
<comment type="caution">
    <text evidence="13">Lacks conserved residue(s) required for the propagation of feature annotation.</text>
</comment>
<comment type="catalytic activity">
    <reaction evidence="11 13">
        <text>(8S)-8-amino-7-oxononanoate + S-adenosyl-L-methionine = S-adenosyl-4-methylsulfanyl-2-oxobutanoate + (7R,8S)-7,8-diammoniononanoate</text>
        <dbReference type="Rhea" id="RHEA:16861"/>
        <dbReference type="ChEBI" id="CHEBI:16490"/>
        <dbReference type="ChEBI" id="CHEBI:59789"/>
        <dbReference type="ChEBI" id="CHEBI:149468"/>
        <dbReference type="ChEBI" id="CHEBI:149469"/>
        <dbReference type="EC" id="2.6.1.62"/>
    </reaction>
</comment>
<proteinExistence type="inferred from homology"/>
<evidence type="ECO:0000256" key="10">
    <source>
        <dbReference type="ARBA" id="ARBA00022898"/>
    </source>
</evidence>
<dbReference type="EC" id="2.6.1.62" evidence="13"/>
<dbReference type="GO" id="GO:0005737">
    <property type="term" value="C:cytoplasm"/>
    <property type="evidence" value="ECO:0007669"/>
    <property type="project" value="UniProtKB-SubCell"/>
</dbReference>
<protein>
    <recommendedName>
        <fullName evidence="13">Adenosylmethionine-8-amino-7-oxononanoate aminotransferase</fullName>
        <ecNumber evidence="13">2.6.1.62</ecNumber>
    </recommendedName>
    <alternativeName>
        <fullName evidence="13">7,8-diamino-pelargonic acid aminotransferase</fullName>
        <shortName evidence="13">DAPA AT</shortName>
        <shortName evidence="13">DAPA aminotransferase</shortName>
    </alternativeName>
    <alternativeName>
        <fullName evidence="13">7,8-diaminononanoate synthase</fullName>
        <shortName evidence="13">DANS</shortName>
    </alternativeName>
    <alternativeName>
        <fullName evidence="13">Diaminopelargonic acid synthase</fullName>
    </alternativeName>
</protein>
<dbReference type="SUPFAM" id="SSF53383">
    <property type="entry name" value="PLP-dependent transferases"/>
    <property type="match status" value="1"/>
</dbReference>
<dbReference type="PANTHER" id="PTHR42684">
    <property type="entry name" value="ADENOSYLMETHIONINE-8-AMINO-7-OXONONANOATE AMINOTRANSFERASE"/>
    <property type="match status" value="1"/>
</dbReference>
<gene>
    <name evidence="13 15" type="primary">bioA</name>
    <name evidence="15" type="ORF">MNODULE_17785</name>
</gene>
<feature type="compositionally biased region" description="Basic and acidic residues" evidence="14">
    <location>
        <begin position="40"/>
        <end position="49"/>
    </location>
</feature>
<dbReference type="EMBL" id="VTOW01000003">
    <property type="protein sequence ID" value="NKE72606.1"/>
    <property type="molecule type" value="Genomic_DNA"/>
</dbReference>
<dbReference type="Proteomes" id="UP000534783">
    <property type="component" value="Unassembled WGS sequence"/>
</dbReference>
<comment type="similarity">
    <text evidence="12 13">Belongs to the class-III pyridoxal-phosphate-dependent aminotransferase family. BioA subfamily.</text>
</comment>
<evidence type="ECO:0000256" key="8">
    <source>
        <dbReference type="ARBA" id="ARBA00022691"/>
    </source>
</evidence>
<evidence type="ECO:0000256" key="3">
    <source>
        <dbReference type="ARBA" id="ARBA00005063"/>
    </source>
</evidence>
<dbReference type="NCBIfam" id="TIGR00508">
    <property type="entry name" value="bioA"/>
    <property type="match status" value="1"/>
</dbReference>
<sequence length="523" mass="59070">MEEGELFLHLVYVGALYYSCLRKVKLLNYQWDKETEGRLKRSGKERDVRGGPTLEYPRGKRTSRKGEERHEISADWIEKGRRLIWHPFTQMKEWEKEVPTIIDRGKGVTLIDAEGKRYLDGVSSLWVNIHGHRKKEIDEALIDQIKRISHSTLLGLTNFPAIELAERLLKVAPPGLTKVFYSDNGSTAVEVAIKLAYGFWQRRGGRYRKKSKFVSFKSAYHGDTIGAVSVGGIDLFHRAYAPLLFETIKVPSPTCYRCPLSLTAPSCGMACIEAVEKTIKRRRHELAGLIIEPLVQAAAGILTSPPGYLKRIRELCNKYDLLMIADEVATGFGRTGRMFACEQEGVTPDLMALSKGITGGYLPLAATLATQPIYEAYLGEYAEFKTFFHGHSYTGNPLGCAAAIANLKIFEKEKVLDRLRPKIAFVKKRLDPWKRWAHVGEIRQTGLIVGIELVADKKKKTPYPIEWRVGAQVCRRAKERGVLLRPLGNVIVLMPPLSISIRELERLIRIVGEEIKRVTSEIK</sequence>
<evidence type="ECO:0000256" key="13">
    <source>
        <dbReference type="HAMAP-Rule" id="MF_00834"/>
    </source>
</evidence>
<dbReference type="InterPro" id="IPR005815">
    <property type="entry name" value="BioA"/>
</dbReference>
<comment type="pathway">
    <text evidence="3 13">Cofactor biosynthesis; biotin biosynthesis; 7,8-diaminononanoate from 8-amino-7-oxononanoate (SAM route): step 1/1.</text>
</comment>
<dbReference type="GO" id="GO:0004015">
    <property type="term" value="F:adenosylmethionine-8-amino-7-oxononanoate transaminase activity"/>
    <property type="evidence" value="ECO:0007669"/>
    <property type="project" value="UniProtKB-UniRule"/>
</dbReference>
<dbReference type="Pfam" id="PF00202">
    <property type="entry name" value="Aminotran_3"/>
    <property type="match status" value="1"/>
</dbReference>
<name>A0A7X6ICJ2_9BACT</name>
<dbReference type="GO" id="GO:0009102">
    <property type="term" value="P:biotin biosynthetic process"/>
    <property type="evidence" value="ECO:0007669"/>
    <property type="project" value="UniProtKB-UniRule"/>
</dbReference>
<keyword evidence="8 13" id="KW-0949">S-adenosyl-L-methionine</keyword>
<evidence type="ECO:0000256" key="12">
    <source>
        <dbReference type="ARBA" id="ARBA00060970"/>
    </source>
</evidence>
<dbReference type="HAMAP" id="MF_00834">
    <property type="entry name" value="BioA"/>
    <property type="match status" value="1"/>
</dbReference>
<evidence type="ECO:0000256" key="1">
    <source>
        <dbReference type="ARBA" id="ARBA00001933"/>
    </source>
</evidence>
<evidence type="ECO:0000256" key="5">
    <source>
        <dbReference type="ARBA" id="ARBA00022490"/>
    </source>
</evidence>
<dbReference type="PANTHER" id="PTHR42684:SF17">
    <property type="entry name" value="ADENOSYLMETHIONINE-8-AMINO-7-OXONONANOATE AMINOTRANSFERASE"/>
    <property type="match status" value="1"/>
</dbReference>
<evidence type="ECO:0000313" key="15">
    <source>
        <dbReference type="EMBL" id="NKE72606.1"/>
    </source>
</evidence>
<feature type="binding site" evidence="13">
    <location>
        <position position="355"/>
    </location>
    <ligand>
        <name>substrate</name>
    </ligand>
</feature>
<keyword evidence="10 13" id="KW-0663">Pyridoxal phosphate</keyword>
<organism evidence="15 16">
    <name type="scientific">Candidatus Manganitrophus noduliformans</name>
    <dbReference type="NCBI Taxonomy" id="2606439"/>
    <lineage>
        <taxon>Bacteria</taxon>
        <taxon>Pseudomonadati</taxon>
        <taxon>Nitrospirota</taxon>
        <taxon>Nitrospiria</taxon>
        <taxon>Candidatus Troglogloeales</taxon>
        <taxon>Candidatus Manganitrophaceae</taxon>
        <taxon>Candidatus Manganitrophus</taxon>
    </lineage>
</organism>
<comment type="subcellular location">
    <subcellularLocation>
        <location evidence="2 13">Cytoplasm</location>
    </subcellularLocation>
</comment>
<evidence type="ECO:0000256" key="6">
    <source>
        <dbReference type="ARBA" id="ARBA00022576"/>
    </source>
</evidence>
<evidence type="ECO:0000256" key="7">
    <source>
        <dbReference type="ARBA" id="ARBA00022679"/>
    </source>
</evidence>
<feature type="binding site" evidence="13">
    <location>
        <position position="326"/>
    </location>
    <ligand>
        <name>pyridoxal 5'-phosphate</name>
        <dbReference type="ChEBI" id="CHEBI:597326"/>
    </ligand>
</feature>
<feature type="modified residue" description="N6-(pyridoxal phosphate)lysine" evidence="13">
    <location>
        <position position="355"/>
    </location>
</feature>
<keyword evidence="5 13" id="KW-0963">Cytoplasm</keyword>
<dbReference type="InterPro" id="IPR005814">
    <property type="entry name" value="Aminotrans_3"/>
</dbReference>
<comment type="function">
    <text evidence="13">Catalyzes the transfer of the alpha-amino group from S-adenosyl-L-methionine (SAM) to 7-keto-8-aminopelargonic acid (KAPA) to form 7,8-diaminopelargonic acid (DAPA). It is the only aminotransferase known to utilize SAM as an amino donor.</text>
</comment>
<keyword evidence="16" id="KW-1185">Reference proteome</keyword>
<dbReference type="UniPathway" id="UPA00078">
    <property type="reaction ID" value="UER00160"/>
</dbReference>
<reference evidence="15 16" key="1">
    <citation type="journal article" date="2020" name="Nature">
        <title>Bacterial chemolithoautotrophy via manganese oxidation.</title>
        <authorList>
            <person name="Yu H."/>
            <person name="Leadbetter J.R."/>
        </authorList>
    </citation>
    <scope>NUCLEOTIDE SEQUENCE [LARGE SCALE GENOMIC DNA]</scope>
    <source>
        <strain evidence="15 16">Mn-1</strain>
    </source>
</reference>
<feature type="binding site" evidence="13">
    <location>
        <position position="220"/>
    </location>
    <ligand>
        <name>substrate</name>
    </ligand>
</feature>
<comment type="caution">
    <text evidence="15">The sequence shown here is derived from an EMBL/GenBank/DDBJ whole genome shotgun (WGS) entry which is preliminary data.</text>
</comment>
<dbReference type="InterPro" id="IPR015424">
    <property type="entry name" value="PyrdxlP-dep_Trfase"/>
</dbReference>
<evidence type="ECO:0000256" key="2">
    <source>
        <dbReference type="ARBA" id="ARBA00004496"/>
    </source>
</evidence>
<dbReference type="Gene3D" id="3.40.640.10">
    <property type="entry name" value="Type I PLP-dependent aspartate aminotransferase-like (Major domain)"/>
    <property type="match status" value="1"/>
</dbReference>
<feature type="binding site" evidence="13">
    <location>
        <position position="390"/>
    </location>
    <ligand>
        <name>substrate</name>
    </ligand>
</feature>
<feature type="binding site" evidence="13">
    <location>
        <position position="485"/>
    </location>
    <ligand>
        <name>substrate</name>
    </ligand>
</feature>
<dbReference type="FunFam" id="3.40.640.10:FF:000078">
    <property type="entry name" value="Adenosylmethionine-8-amino-7-oxononanoate aminotransferase"/>
    <property type="match status" value="1"/>
</dbReference>
<dbReference type="InterPro" id="IPR015422">
    <property type="entry name" value="PyrdxlP-dep_Trfase_small"/>
</dbReference>
<dbReference type="InterPro" id="IPR015421">
    <property type="entry name" value="PyrdxlP-dep_Trfase_major"/>
</dbReference>
<dbReference type="PROSITE" id="PS00600">
    <property type="entry name" value="AA_TRANSFER_CLASS_3"/>
    <property type="match status" value="1"/>
</dbReference>
<comment type="subunit">
    <text evidence="4 13">Homodimer.</text>
</comment>
<evidence type="ECO:0000256" key="4">
    <source>
        <dbReference type="ARBA" id="ARBA00011738"/>
    </source>
</evidence>
<evidence type="ECO:0000256" key="14">
    <source>
        <dbReference type="SAM" id="MobiDB-lite"/>
    </source>
</evidence>
<evidence type="ECO:0000256" key="11">
    <source>
        <dbReference type="ARBA" id="ARBA00048449"/>
    </source>
</evidence>
<dbReference type="Gene3D" id="3.90.1150.10">
    <property type="entry name" value="Aspartate Aminotransferase, domain 1"/>
    <property type="match status" value="1"/>
</dbReference>
<feature type="site" description="Participates in the substrate recognition with KAPA and in a stacking interaction with the adenine ring of SAM" evidence="13">
    <location>
        <position position="88"/>
    </location>
</feature>
<feature type="binding site" evidence="13">
    <location>
        <begin position="391"/>
        <end position="392"/>
    </location>
    <ligand>
        <name>pyridoxal 5'-phosphate</name>
        <dbReference type="ChEBI" id="CHEBI:597326"/>
    </ligand>
</feature>
<evidence type="ECO:0000313" key="16">
    <source>
        <dbReference type="Proteomes" id="UP000534783"/>
    </source>
</evidence>
<comment type="cofactor">
    <cofactor evidence="1 13">
        <name>pyridoxal 5'-phosphate</name>
        <dbReference type="ChEBI" id="CHEBI:597326"/>
    </cofactor>
</comment>
<accession>A0A7X6ICJ2</accession>
<feature type="binding site" evidence="13">
    <location>
        <begin position="185"/>
        <end position="186"/>
    </location>
    <ligand>
        <name>pyridoxal 5'-phosphate</name>
        <dbReference type="ChEBI" id="CHEBI:597326"/>
    </ligand>
</feature>
<dbReference type="CDD" id="cd00610">
    <property type="entry name" value="OAT_like"/>
    <property type="match status" value="1"/>
</dbReference>